<dbReference type="InterPro" id="IPR032675">
    <property type="entry name" value="LRR_dom_sf"/>
</dbReference>
<evidence type="ECO:0000256" key="9">
    <source>
        <dbReference type="ARBA" id="ARBA00023170"/>
    </source>
</evidence>
<keyword evidence="3" id="KW-1003">Cell membrane</keyword>
<dbReference type="PANTHER" id="PTHR27004:SF428">
    <property type="entry name" value="OS01G0160600 PROTEIN"/>
    <property type="match status" value="1"/>
</dbReference>
<dbReference type="SUPFAM" id="SSF52058">
    <property type="entry name" value="L domain-like"/>
    <property type="match status" value="1"/>
</dbReference>
<dbReference type="EMBL" id="JACTNZ010000004">
    <property type="protein sequence ID" value="KAG5551463.1"/>
    <property type="molecule type" value="Genomic_DNA"/>
</dbReference>
<keyword evidence="8 11" id="KW-0472">Membrane</keyword>
<comment type="caution">
    <text evidence="12">The sequence shown here is derived from an EMBL/GenBank/DDBJ whole genome shotgun (WGS) entry which is preliminary data.</text>
</comment>
<keyword evidence="5 11" id="KW-0812">Transmembrane</keyword>
<dbReference type="Gene3D" id="3.80.10.10">
    <property type="entry name" value="Ribonuclease Inhibitor"/>
    <property type="match status" value="1"/>
</dbReference>
<name>A0AAV6KGS4_9ERIC</name>
<evidence type="ECO:0000256" key="2">
    <source>
        <dbReference type="ARBA" id="ARBA00009592"/>
    </source>
</evidence>
<evidence type="ECO:0000256" key="5">
    <source>
        <dbReference type="ARBA" id="ARBA00022692"/>
    </source>
</evidence>
<keyword evidence="9" id="KW-0675">Receptor</keyword>
<evidence type="ECO:0000256" key="11">
    <source>
        <dbReference type="SAM" id="Phobius"/>
    </source>
</evidence>
<evidence type="ECO:0000256" key="6">
    <source>
        <dbReference type="ARBA" id="ARBA00022737"/>
    </source>
</evidence>
<evidence type="ECO:0000256" key="4">
    <source>
        <dbReference type="ARBA" id="ARBA00022614"/>
    </source>
</evidence>
<evidence type="ECO:0000313" key="13">
    <source>
        <dbReference type="Proteomes" id="UP000823749"/>
    </source>
</evidence>
<keyword evidence="7 11" id="KW-1133">Transmembrane helix</keyword>
<dbReference type="Pfam" id="PF00560">
    <property type="entry name" value="LRR_1"/>
    <property type="match status" value="2"/>
</dbReference>
<evidence type="ECO:0000256" key="8">
    <source>
        <dbReference type="ARBA" id="ARBA00023136"/>
    </source>
</evidence>
<dbReference type="InterPro" id="IPR001611">
    <property type="entry name" value="Leu-rich_rpt"/>
</dbReference>
<gene>
    <name evidence="12" type="ORF">RHGRI_009773</name>
</gene>
<protein>
    <submittedName>
        <fullName evidence="12">Uncharacterized protein</fullName>
    </submittedName>
</protein>
<accession>A0AAV6KGS4</accession>
<keyword evidence="6" id="KW-0677">Repeat</keyword>
<evidence type="ECO:0000256" key="7">
    <source>
        <dbReference type="ARBA" id="ARBA00022989"/>
    </source>
</evidence>
<sequence>MLEILVLGNNQIEDTFPSWLRANPELQVLVLRSNKFHGSIGNHKTDVMFPKLRILDLSSNGFSGNLPSEYFENWKAMKMASGESSYDGNPGLCGVPLSTPCENPKASPPPLYSSQKDETGFTRGIYWMVIFMGYGSGLIVGLVIGTTLTQRYHEWFVETFGGKKKIQKKQKRKERRN</sequence>
<organism evidence="12 13">
    <name type="scientific">Rhododendron griersonianum</name>
    <dbReference type="NCBI Taxonomy" id="479676"/>
    <lineage>
        <taxon>Eukaryota</taxon>
        <taxon>Viridiplantae</taxon>
        <taxon>Streptophyta</taxon>
        <taxon>Embryophyta</taxon>
        <taxon>Tracheophyta</taxon>
        <taxon>Spermatophyta</taxon>
        <taxon>Magnoliopsida</taxon>
        <taxon>eudicotyledons</taxon>
        <taxon>Gunneridae</taxon>
        <taxon>Pentapetalae</taxon>
        <taxon>asterids</taxon>
        <taxon>Ericales</taxon>
        <taxon>Ericaceae</taxon>
        <taxon>Ericoideae</taxon>
        <taxon>Rhodoreae</taxon>
        <taxon>Rhododendron</taxon>
    </lineage>
</organism>
<keyword evidence="13" id="KW-1185">Reference proteome</keyword>
<evidence type="ECO:0000256" key="1">
    <source>
        <dbReference type="ARBA" id="ARBA00004251"/>
    </source>
</evidence>
<comment type="subcellular location">
    <subcellularLocation>
        <location evidence="1">Cell membrane</location>
        <topology evidence="1">Single-pass type I membrane protein</topology>
    </subcellularLocation>
</comment>
<keyword evidence="4" id="KW-0433">Leucine-rich repeat</keyword>
<dbReference type="GO" id="GO:0005886">
    <property type="term" value="C:plasma membrane"/>
    <property type="evidence" value="ECO:0007669"/>
    <property type="project" value="UniProtKB-SubCell"/>
</dbReference>
<evidence type="ECO:0000313" key="12">
    <source>
        <dbReference type="EMBL" id="KAG5551463.1"/>
    </source>
</evidence>
<evidence type="ECO:0000256" key="3">
    <source>
        <dbReference type="ARBA" id="ARBA00022475"/>
    </source>
</evidence>
<feature type="transmembrane region" description="Helical" evidence="11">
    <location>
        <begin position="124"/>
        <end position="144"/>
    </location>
</feature>
<dbReference type="Proteomes" id="UP000823749">
    <property type="component" value="Chromosome 4"/>
</dbReference>
<evidence type="ECO:0000256" key="10">
    <source>
        <dbReference type="ARBA" id="ARBA00023180"/>
    </source>
</evidence>
<keyword evidence="10" id="KW-0325">Glycoprotein</keyword>
<dbReference type="AlphaFoldDB" id="A0AAV6KGS4"/>
<reference evidence="12" key="1">
    <citation type="submission" date="2020-08" db="EMBL/GenBank/DDBJ databases">
        <title>Plant Genome Project.</title>
        <authorList>
            <person name="Zhang R.-G."/>
        </authorList>
    </citation>
    <scope>NUCLEOTIDE SEQUENCE</scope>
    <source>
        <strain evidence="12">WSP0</strain>
        <tissue evidence="12">Leaf</tissue>
    </source>
</reference>
<comment type="similarity">
    <text evidence="2">Belongs to the RLP family.</text>
</comment>
<proteinExistence type="inferred from homology"/>
<dbReference type="PANTHER" id="PTHR27004">
    <property type="entry name" value="RECEPTOR-LIKE PROTEIN 12 ISOFORM X1"/>
    <property type="match status" value="1"/>
</dbReference>